<comment type="caution">
    <text evidence="8">The sequence shown here is derived from an EMBL/GenBank/DDBJ whole genome shotgun (WGS) entry which is preliminary data.</text>
</comment>
<accession>A0A830DA23</accession>
<organism evidence="8 9">
    <name type="scientific">Phtheirospermum japonicum</name>
    <dbReference type="NCBI Taxonomy" id="374723"/>
    <lineage>
        <taxon>Eukaryota</taxon>
        <taxon>Viridiplantae</taxon>
        <taxon>Streptophyta</taxon>
        <taxon>Embryophyta</taxon>
        <taxon>Tracheophyta</taxon>
        <taxon>Spermatophyta</taxon>
        <taxon>Magnoliopsida</taxon>
        <taxon>eudicotyledons</taxon>
        <taxon>Gunneridae</taxon>
        <taxon>Pentapetalae</taxon>
        <taxon>asterids</taxon>
        <taxon>lamiids</taxon>
        <taxon>Lamiales</taxon>
        <taxon>Orobanchaceae</taxon>
        <taxon>Orobanchaceae incertae sedis</taxon>
        <taxon>Phtheirospermum</taxon>
    </lineage>
</organism>
<keyword evidence="4 7" id="KW-1133">Transmembrane helix</keyword>
<dbReference type="InterPro" id="IPR009617">
    <property type="entry name" value="Seipin"/>
</dbReference>
<keyword evidence="3" id="KW-0256">Endoplasmic reticulum</keyword>
<dbReference type="PANTHER" id="PTHR21212:SF0">
    <property type="entry name" value="SEIPIN"/>
    <property type="match status" value="1"/>
</dbReference>
<dbReference type="CDD" id="cd23995">
    <property type="entry name" value="Seipin_BSCL2_like"/>
    <property type="match status" value="1"/>
</dbReference>
<dbReference type="PANTHER" id="PTHR21212">
    <property type="entry name" value="BERNARDINELLI-SEIP CONGENITAL LIPODYSTROPHY 2 HOMOLOG BSCL2 PROTEIN"/>
    <property type="match status" value="1"/>
</dbReference>
<keyword evidence="5" id="KW-0443">Lipid metabolism</keyword>
<protein>
    <submittedName>
        <fullName evidence="8">Seipin</fullName>
    </submittedName>
</protein>
<dbReference type="AlphaFoldDB" id="A0A830DA23"/>
<keyword evidence="6 7" id="KW-0472">Membrane</keyword>
<evidence type="ECO:0000256" key="7">
    <source>
        <dbReference type="SAM" id="Phobius"/>
    </source>
</evidence>
<evidence type="ECO:0000313" key="8">
    <source>
        <dbReference type="EMBL" id="GFQ03192.1"/>
    </source>
</evidence>
<feature type="transmembrane region" description="Helical" evidence="7">
    <location>
        <begin position="260"/>
        <end position="286"/>
    </location>
</feature>
<evidence type="ECO:0000256" key="3">
    <source>
        <dbReference type="ARBA" id="ARBA00022824"/>
    </source>
</evidence>
<evidence type="ECO:0000256" key="1">
    <source>
        <dbReference type="ARBA" id="ARBA00004477"/>
    </source>
</evidence>
<gene>
    <name evidence="8" type="ORF">PHJA_002463000</name>
</gene>
<evidence type="ECO:0000256" key="2">
    <source>
        <dbReference type="ARBA" id="ARBA00022692"/>
    </source>
</evidence>
<dbReference type="Pfam" id="PF06775">
    <property type="entry name" value="Seipin"/>
    <property type="match status" value="1"/>
</dbReference>
<evidence type="ECO:0000256" key="6">
    <source>
        <dbReference type="ARBA" id="ARBA00023136"/>
    </source>
</evidence>
<dbReference type="OrthoDB" id="3990054at2759"/>
<evidence type="ECO:0000313" key="9">
    <source>
        <dbReference type="Proteomes" id="UP000653305"/>
    </source>
</evidence>
<reference evidence="8" key="1">
    <citation type="submission" date="2020-07" db="EMBL/GenBank/DDBJ databases">
        <title>Ethylene signaling mediates host invasion by parasitic plants.</title>
        <authorList>
            <person name="Yoshida S."/>
        </authorList>
    </citation>
    <scope>NUCLEOTIDE SEQUENCE</scope>
    <source>
        <strain evidence="8">Okayama</strain>
    </source>
</reference>
<name>A0A830DA23_9LAMI</name>
<proteinExistence type="predicted"/>
<dbReference type="GO" id="GO:0005789">
    <property type="term" value="C:endoplasmic reticulum membrane"/>
    <property type="evidence" value="ECO:0007669"/>
    <property type="project" value="UniProtKB-SubCell"/>
</dbReference>
<sequence>MLVFDPFGFFKRGREYLAILGNVFPFIYNWLKKHKSIWKLGLKCSWDLVWSIYVCSILAGLLVSAFVMGGLLTRRMVDEPMRVTRSLNFDYTEKNPIAFVPIEASSESSRDLYLGDKTKGSLSRAIAPNHKLQVTVLLTLPESDYNQKLGIFQVRVDLLDTDGKTLVSLRRPCMLQFRSRPLRLLLTFLKVAPILTGYTSETQNLEVKFRGFTEGNVPTTYIRVVIEQMAEFQPGGGIPEIYDASLTLESELTLLKKYVWLWKITLFVWISMTIFMLELVFALICCKPIIIPRLRLSEATNRGALQNPGQTN</sequence>
<dbReference type="Proteomes" id="UP000653305">
    <property type="component" value="Unassembled WGS sequence"/>
</dbReference>
<feature type="transmembrane region" description="Helical" evidence="7">
    <location>
        <begin position="51"/>
        <end position="72"/>
    </location>
</feature>
<dbReference type="EMBL" id="BMAC01000807">
    <property type="protein sequence ID" value="GFQ03192.1"/>
    <property type="molecule type" value="Genomic_DNA"/>
</dbReference>
<comment type="subcellular location">
    <subcellularLocation>
        <location evidence="1">Endoplasmic reticulum membrane</location>
        <topology evidence="1">Multi-pass membrane protein</topology>
    </subcellularLocation>
</comment>
<keyword evidence="2 7" id="KW-0812">Transmembrane</keyword>
<feature type="transmembrane region" description="Helical" evidence="7">
    <location>
        <begin position="16"/>
        <end position="31"/>
    </location>
</feature>
<keyword evidence="9" id="KW-1185">Reference proteome</keyword>
<evidence type="ECO:0000256" key="4">
    <source>
        <dbReference type="ARBA" id="ARBA00022989"/>
    </source>
</evidence>
<dbReference type="GO" id="GO:0006629">
    <property type="term" value="P:lipid metabolic process"/>
    <property type="evidence" value="ECO:0007669"/>
    <property type="project" value="UniProtKB-KW"/>
</dbReference>
<evidence type="ECO:0000256" key="5">
    <source>
        <dbReference type="ARBA" id="ARBA00023098"/>
    </source>
</evidence>
<dbReference type="GO" id="GO:0140042">
    <property type="term" value="P:lipid droplet formation"/>
    <property type="evidence" value="ECO:0007669"/>
    <property type="project" value="UniProtKB-ARBA"/>
</dbReference>